<comment type="caution">
    <text evidence="3">The sequence shown here is derived from an EMBL/GenBank/DDBJ whole genome shotgun (WGS) entry which is preliminary data.</text>
</comment>
<dbReference type="EC" id="2.4.-.-" evidence="3"/>
<evidence type="ECO:0000256" key="1">
    <source>
        <dbReference type="ARBA" id="ARBA00022676"/>
    </source>
</evidence>
<gene>
    <name evidence="3" type="ORF">ACFFU4_06500</name>
</gene>
<evidence type="ECO:0000313" key="4">
    <source>
        <dbReference type="Proteomes" id="UP001589670"/>
    </source>
</evidence>
<dbReference type="RefSeq" id="WP_377068280.1">
    <property type="nucleotide sequence ID" value="NZ_JBHMEC010000010.1"/>
</dbReference>
<keyword evidence="1 3" id="KW-0328">Glycosyltransferase</keyword>
<organism evidence="3 4">
    <name type="scientific">Roseovarius ramblicola</name>
    <dbReference type="NCBI Taxonomy" id="2022336"/>
    <lineage>
        <taxon>Bacteria</taxon>
        <taxon>Pseudomonadati</taxon>
        <taxon>Pseudomonadota</taxon>
        <taxon>Alphaproteobacteria</taxon>
        <taxon>Rhodobacterales</taxon>
        <taxon>Roseobacteraceae</taxon>
        <taxon>Roseovarius</taxon>
    </lineage>
</organism>
<dbReference type="PANTHER" id="PTHR12526">
    <property type="entry name" value="GLYCOSYLTRANSFERASE"/>
    <property type="match status" value="1"/>
</dbReference>
<evidence type="ECO:0000256" key="2">
    <source>
        <dbReference type="ARBA" id="ARBA00022679"/>
    </source>
</evidence>
<evidence type="ECO:0000313" key="3">
    <source>
        <dbReference type="EMBL" id="MFB9149401.1"/>
    </source>
</evidence>
<protein>
    <submittedName>
        <fullName evidence="3">Glycosyltransferase family 4 protein</fullName>
        <ecNumber evidence="3">2.4.-.-</ecNumber>
    </submittedName>
</protein>
<reference evidence="3 4" key="1">
    <citation type="submission" date="2024-09" db="EMBL/GenBank/DDBJ databases">
        <authorList>
            <person name="Sun Q."/>
            <person name="Mori K."/>
        </authorList>
    </citation>
    <scope>NUCLEOTIDE SEQUENCE [LARGE SCALE GENOMIC DNA]</scope>
    <source>
        <strain evidence="3 4">CECT 9424</strain>
    </source>
</reference>
<sequence length="412" mass="45224">MAIPDVESASSAKTVMFLSDMCVLDRNSGAALSALSWMHTLTGAGYTCHSVSLSLFDGEAETDMKAEFGLDIDPRDHVGARIRFTLDGIEHNIVSAGTSSATRLAPGMSETFLELAADDLRRVRPDIVFGYGSGLLVPLRKLAGELGSARVFYLANASYGDSPDLLEHVDKIVCPSRALADYYRELHSWDCDVIRDLVPDFSRPETLTPDFIEARRRLGLVTMINPSFAKGGIQFIQIANLCRSRLPDARFLCLESRGTRKSLSQHLNGIETLSNIWWLPEQRDMKPVFNRTAILLVPSLWFEASARVIAEAQLCGIPVIANDVGGTVEQLNGGGLHFSPPETLARDRLALCRPEEVEPWVDAIGNLLGDAGYYHKCSEAAIRAARPFKHEERQAAVRDYFSRVASMNGGAP</sequence>
<dbReference type="EMBL" id="JBHMEC010000010">
    <property type="protein sequence ID" value="MFB9149401.1"/>
    <property type="molecule type" value="Genomic_DNA"/>
</dbReference>
<accession>A0ABV5HZH4</accession>
<dbReference type="SUPFAM" id="SSF53756">
    <property type="entry name" value="UDP-Glycosyltransferase/glycogen phosphorylase"/>
    <property type="match status" value="1"/>
</dbReference>
<dbReference type="Pfam" id="PF13692">
    <property type="entry name" value="Glyco_trans_1_4"/>
    <property type="match status" value="1"/>
</dbReference>
<keyword evidence="4" id="KW-1185">Reference proteome</keyword>
<proteinExistence type="predicted"/>
<dbReference type="Proteomes" id="UP001589670">
    <property type="component" value="Unassembled WGS sequence"/>
</dbReference>
<dbReference type="CDD" id="cd03801">
    <property type="entry name" value="GT4_PimA-like"/>
    <property type="match status" value="1"/>
</dbReference>
<name>A0ABV5HZH4_9RHOB</name>
<dbReference type="GO" id="GO:0016757">
    <property type="term" value="F:glycosyltransferase activity"/>
    <property type="evidence" value="ECO:0007669"/>
    <property type="project" value="UniProtKB-KW"/>
</dbReference>
<dbReference type="PANTHER" id="PTHR12526:SF510">
    <property type="entry name" value="D-INOSITOL 3-PHOSPHATE GLYCOSYLTRANSFERASE"/>
    <property type="match status" value="1"/>
</dbReference>
<keyword evidence="2 3" id="KW-0808">Transferase</keyword>
<dbReference type="Gene3D" id="3.40.50.2000">
    <property type="entry name" value="Glycogen Phosphorylase B"/>
    <property type="match status" value="1"/>
</dbReference>